<dbReference type="EMBL" id="LCFQ01000013">
    <property type="protein sequence ID" value="KKS96880.1"/>
    <property type="molecule type" value="Genomic_DNA"/>
</dbReference>
<sequence length="156" mass="17156">MKQGYILALVVGLLLVAYLLEATVEPLILPLATPYHYLNSETIKTYPFTTTVIVIRAVALFLSPLLLMSYIARRYLAKSVVLLILSALTQLYVLQELATGSKLIPLEWSLAISLAGLALLAMIPLQIIRAGVSSTYSKIAKPTTKPEEKSPKEKEK</sequence>
<dbReference type="STRING" id="1618578.UV74_C0013G0002"/>
<comment type="caution">
    <text evidence="2">The sequence shown here is derived from an EMBL/GenBank/DDBJ whole genome shotgun (WGS) entry which is preliminary data.</text>
</comment>
<gene>
    <name evidence="2" type="ORF">UV74_C0013G0002</name>
</gene>
<keyword evidence="1" id="KW-0812">Transmembrane</keyword>
<name>A0A0G1DG48_9BACT</name>
<feature type="transmembrane region" description="Helical" evidence="1">
    <location>
        <begin position="75"/>
        <end position="94"/>
    </location>
</feature>
<dbReference type="Proteomes" id="UP000034090">
    <property type="component" value="Unassembled WGS sequence"/>
</dbReference>
<evidence type="ECO:0000313" key="2">
    <source>
        <dbReference type="EMBL" id="KKS96880.1"/>
    </source>
</evidence>
<evidence type="ECO:0000313" key="3">
    <source>
        <dbReference type="Proteomes" id="UP000034090"/>
    </source>
</evidence>
<proteinExistence type="predicted"/>
<evidence type="ECO:0000256" key="1">
    <source>
        <dbReference type="SAM" id="Phobius"/>
    </source>
</evidence>
<dbReference type="AlphaFoldDB" id="A0A0G1DG48"/>
<feature type="transmembrane region" description="Helical" evidence="1">
    <location>
        <begin position="106"/>
        <end position="128"/>
    </location>
</feature>
<keyword evidence="1" id="KW-1133">Transmembrane helix</keyword>
<keyword evidence="1" id="KW-0472">Membrane</keyword>
<feature type="transmembrane region" description="Helical" evidence="1">
    <location>
        <begin position="46"/>
        <end position="68"/>
    </location>
</feature>
<organism evidence="2 3">
    <name type="scientific">Candidatus Woesebacteria bacterium GW2011_GWB1_43_14</name>
    <dbReference type="NCBI Taxonomy" id="1618578"/>
    <lineage>
        <taxon>Bacteria</taxon>
        <taxon>Candidatus Woeseibacteriota</taxon>
    </lineage>
</organism>
<accession>A0A0G1DG48</accession>
<reference evidence="2 3" key="1">
    <citation type="journal article" date="2015" name="Nature">
        <title>rRNA introns, odd ribosomes, and small enigmatic genomes across a large radiation of phyla.</title>
        <authorList>
            <person name="Brown C.T."/>
            <person name="Hug L.A."/>
            <person name="Thomas B.C."/>
            <person name="Sharon I."/>
            <person name="Castelle C.J."/>
            <person name="Singh A."/>
            <person name="Wilkins M.J."/>
            <person name="Williams K.H."/>
            <person name="Banfield J.F."/>
        </authorList>
    </citation>
    <scope>NUCLEOTIDE SEQUENCE [LARGE SCALE GENOMIC DNA]</scope>
</reference>
<protein>
    <submittedName>
        <fullName evidence="2">Uncharacterized protein</fullName>
    </submittedName>
</protein>